<feature type="binding site" description="axial binding residue" evidence="7">
    <location>
        <position position="473"/>
    </location>
    <ligand>
        <name>heme</name>
        <dbReference type="ChEBI" id="CHEBI:30413"/>
    </ligand>
    <ligandPart>
        <name>Fe</name>
        <dbReference type="ChEBI" id="CHEBI:18248"/>
    </ligandPart>
</feature>
<reference evidence="11" key="1">
    <citation type="submission" date="2014-03" db="EMBL/GenBank/DDBJ databases">
        <authorList>
            <person name="Aksoy S."/>
            <person name="Warren W."/>
            <person name="Wilson R.K."/>
        </authorList>
    </citation>
    <scope>NUCLEOTIDE SEQUENCE [LARGE SCALE GENOMIC DNA]</scope>
    <source>
        <strain evidence="11">IAEA</strain>
    </source>
</reference>
<dbReference type="STRING" id="37001.A0A1A9WV93"/>
<name>A0A1A9WV93_9MUSC</name>
<dbReference type="Proteomes" id="UP000091820">
    <property type="component" value="Unassembled WGS sequence"/>
</dbReference>
<evidence type="ECO:0000313" key="11">
    <source>
        <dbReference type="Proteomes" id="UP000091820"/>
    </source>
</evidence>
<keyword evidence="4" id="KW-0560">Oxidoreductase</keyword>
<evidence type="ECO:0000256" key="3">
    <source>
        <dbReference type="ARBA" id="ARBA00022723"/>
    </source>
</evidence>
<dbReference type="PANTHER" id="PTHR24303:SF31">
    <property type="entry name" value="CYTOCHROME P450 307A1-RELATED"/>
    <property type="match status" value="1"/>
</dbReference>
<feature type="coiled-coil region" evidence="8">
    <location>
        <begin position="596"/>
        <end position="623"/>
    </location>
</feature>
<keyword evidence="11" id="KW-1185">Reference proteome</keyword>
<dbReference type="Pfam" id="PF00067">
    <property type="entry name" value="p450"/>
    <property type="match status" value="1"/>
</dbReference>
<dbReference type="GO" id="GO:0005506">
    <property type="term" value="F:iron ion binding"/>
    <property type="evidence" value="ECO:0007669"/>
    <property type="project" value="InterPro"/>
</dbReference>
<organism evidence="10 11">
    <name type="scientific">Glossina brevipalpis</name>
    <dbReference type="NCBI Taxonomy" id="37001"/>
    <lineage>
        <taxon>Eukaryota</taxon>
        <taxon>Metazoa</taxon>
        <taxon>Ecdysozoa</taxon>
        <taxon>Arthropoda</taxon>
        <taxon>Hexapoda</taxon>
        <taxon>Insecta</taxon>
        <taxon>Pterygota</taxon>
        <taxon>Neoptera</taxon>
        <taxon>Endopterygota</taxon>
        <taxon>Diptera</taxon>
        <taxon>Brachycera</taxon>
        <taxon>Muscomorpha</taxon>
        <taxon>Hippoboscoidea</taxon>
        <taxon>Glossinidae</taxon>
        <taxon>Glossina</taxon>
    </lineage>
</organism>
<dbReference type="GO" id="GO:0016705">
    <property type="term" value="F:oxidoreductase activity, acting on paired donors, with incorporation or reduction of molecular oxygen"/>
    <property type="evidence" value="ECO:0007669"/>
    <property type="project" value="InterPro"/>
</dbReference>
<evidence type="ECO:0000313" key="10">
    <source>
        <dbReference type="EnsemblMetazoa" id="GBRI033728-PA"/>
    </source>
</evidence>
<dbReference type="PROSITE" id="PS00086">
    <property type="entry name" value="CYTOCHROME_P450"/>
    <property type="match status" value="1"/>
</dbReference>
<evidence type="ECO:0000256" key="9">
    <source>
        <dbReference type="SAM" id="MobiDB-lite"/>
    </source>
</evidence>
<sequence>MYVHLTYIEITTIVTPKSGMEMVKEYKQAPGPIPWPIIGNLSLLLRFEVPFEGFTELSKELGDIYSLTIGSVRCLVVNNLDLIKEVLNQNGKFFGGRPDFLRYHKLFGGDPLALCDWSPLQQKRRNLARIHCSPRNTSSHFKRMSDIGCLEINELMIKLKSTNEIIKGEELDIKPILQQTCANMFSHYMCSIRFDYDDKDFQKVVEYFDEIFWEINQSCVYDFFPLLAPFFRKHITTITKWSTFIRRFILERIIRDRECNADMEGAENDFTDVILKSLTESENVTRDTILYMLEDFIGGHSAVGNLVLIALGHVAKNPFIGERIKQETDQISISAHRKINLYDMDKMPYTMATIFEVLRYSSSPIVPHVATEDAIVSGYGVTKGTIVFINNFKLNTSSQLWKSPDIFNPERFLEQTSDKESKTNFNRGNPDSLNQSDMETEENSLNKKNMNKNIHLKTNIPHFLPFSIGRRTCIGQNLLRSFAFILLANILQHYQVHSKDLSAIKTKPACVALPLLNYLRERERESKKERESAYNRKILRVIKKFDLFKDQPRKITMACFVKCFNCKRSLKTLSECPNCQQFLPYFEESQKSEIILNEIKAEVKSCESEIEELCQDLNGIESDCMLLQEGYAILQNEAKALQMDLLICSNDLEALEVKQLQTKNDSLFESQRVTTSKVNQILNSKLNYVPRELENQFFKSKKLSNEDKNLQSLVNQIDDLKLEIGIKRLPVNALKTTKHQDKNLNKMNRSKKINEFADNYLYACDKKKSEVGDNYFGNVSERKKQVMEIRDKNSKTVMILNNRKRVSKLIQEKTKTNAFDNNI</sequence>
<evidence type="ECO:0000256" key="6">
    <source>
        <dbReference type="ARBA" id="ARBA00023033"/>
    </source>
</evidence>
<evidence type="ECO:0000256" key="2">
    <source>
        <dbReference type="ARBA" id="ARBA00010617"/>
    </source>
</evidence>
<dbReference type="PANTHER" id="PTHR24303">
    <property type="entry name" value="HEME-BINDING MONOOXYGENASE FAMILY"/>
    <property type="match status" value="1"/>
</dbReference>
<reference evidence="10" key="2">
    <citation type="submission" date="2020-05" db="UniProtKB">
        <authorList>
            <consortium name="EnsemblMetazoa"/>
        </authorList>
    </citation>
    <scope>IDENTIFICATION</scope>
    <source>
        <strain evidence="10">IAEA</strain>
    </source>
</reference>
<keyword evidence="6" id="KW-0503">Monooxygenase</keyword>
<dbReference type="GO" id="GO:0004497">
    <property type="term" value="F:monooxygenase activity"/>
    <property type="evidence" value="ECO:0007669"/>
    <property type="project" value="UniProtKB-KW"/>
</dbReference>
<dbReference type="InterPro" id="IPR036396">
    <property type="entry name" value="Cyt_P450_sf"/>
</dbReference>
<keyword evidence="5 7" id="KW-0408">Iron</keyword>
<dbReference type="GO" id="GO:0020037">
    <property type="term" value="F:heme binding"/>
    <property type="evidence" value="ECO:0007669"/>
    <property type="project" value="InterPro"/>
</dbReference>
<evidence type="ECO:0000256" key="4">
    <source>
        <dbReference type="ARBA" id="ARBA00023002"/>
    </source>
</evidence>
<keyword evidence="7" id="KW-0349">Heme</keyword>
<dbReference type="InterPro" id="IPR001128">
    <property type="entry name" value="Cyt_P450"/>
</dbReference>
<evidence type="ECO:0000256" key="5">
    <source>
        <dbReference type="ARBA" id="ARBA00023004"/>
    </source>
</evidence>
<accession>A0A1A9WV93</accession>
<dbReference type="Gene3D" id="1.10.630.10">
    <property type="entry name" value="Cytochrome P450"/>
    <property type="match status" value="1"/>
</dbReference>
<evidence type="ECO:0000256" key="8">
    <source>
        <dbReference type="SAM" id="Coils"/>
    </source>
</evidence>
<protein>
    <recommendedName>
        <fullName evidence="12">Cytochrome P450</fullName>
    </recommendedName>
</protein>
<keyword evidence="3 7" id="KW-0479">Metal-binding</keyword>
<evidence type="ECO:0008006" key="12">
    <source>
        <dbReference type="Google" id="ProtNLM"/>
    </source>
</evidence>
<feature type="compositionally biased region" description="Polar residues" evidence="9">
    <location>
        <begin position="423"/>
        <end position="437"/>
    </location>
</feature>
<dbReference type="SUPFAM" id="SSF48264">
    <property type="entry name" value="Cytochrome P450"/>
    <property type="match status" value="1"/>
</dbReference>
<comment type="similarity">
    <text evidence="2">Belongs to the cytochrome P450 family.</text>
</comment>
<dbReference type="InterPro" id="IPR002401">
    <property type="entry name" value="Cyt_P450_E_grp-I"/>
</dbReference>
<dbReference type="PRINTS" id="PR00463">
    <property type="entry name" value="EP450I"/>
</dbReference>
<evidence type="ECO:0000256" key="1">
    <source>
        <dbReference type="ARBA" id="ARBA00001971"/>
    </source>
</evidence>
<dbReference type="InterPro" id="IPR017972">
    <property type="entry name" value="Cyt_P450_CS"/>
</dbReference>
<evidence type="ECO:0000256" key="7">
    <source>
        <dbReference type="PIRSR" id="PIRSR602401-1"/>
    </source>
</evidence>
<dbReference type="EnsemblMetazoa" id="GBRI033728-RA">
    <property type="protein sequence ID" value="GBRI033728-PA"/>
    <property type="gene ID" value="GBRI033728"/>
</dbReference>
<keyword evidence="8" id="KW-0175">Coiled coil</keyword>
<dbReference type="PRINTS" id="PR00385">
    <property type="entry name" value="P450"/>
</dbReference>
<feature type="region of interest" description="Disordered" evidence="9">
    <location>
        <begin position="416"/>
        <end position="444"/>
    </location>
</feature>
<dbReference type="AlphaFoldDB" id="A0A1A9WV93"/>
<comment type="cofactor">
    <cofactor evidence="1 7">
        <name>heme</name>
        <dbReference type="ChEBI" id="CHEBI:30413"/>
    </cofactor>
</comment>
<proteinExistence type="inferred from homology"/>
<dbReference type="VEuPathDB" id="VectorBase:GBRI033728"/>